<evidence type="ECO:0000313" key="8">
    <source>
        <dbReference type="Proteomes" id="UP001500121"/>
    </source>
</evidence>
<feature type="transmembrane region" description="Helical" evidence="6">
    <location>
        <begin position="237"/>
        <end position="259"/>
    </location>
</feature>
<evidence type="ECO:0008006" key="9">
    <source>
        <dbReference type="Google" id="ProtNLM"/>
    </source>
</evidence>
<dbReference type="RefSeq" id="WP_345480691.1">
    <property type="nucleotide sequence ID" value="NZ_BAABLP010000003.1"/>
</dbReference>
<proteinExistence type="predicted"/>
<evidence type="ECO:0000313" key="7">
    <source>
        <dbReference type="EMBL" id="GAA4745760.1"/>
    </source>
</evidence>
<dbReference type="PANTHER" id="PTHR34857">
    <property type="entry name" value="SLL0384 PROTEIN"/>
    <property type="match status" value="1"/>
</dbReference>
<name>A0ABP8Z3S7_9MICO</name>
<evidence type="ECO:0000256" key="1">
    <source>
        <dbReference type="ARBA" id="ARBA00004141"/>
    </source>
</evidence>
<dbReference type="InterPro" id="IPR051611">
    <property type="entry name" value="ECF_transporter_component"/>
</dbReference>
<dbReference type="Proteomes" id="UP001500121">
    <property type="component" value="Unassembled WGS sequence"/>
</dbReference>
<keyword evidence="8" id="KW-1185">Reference proteome</keyword>
<feature type="transmembrane region" description="Helical" evidence="6">
    <location>
        <begin position="26"/>
        <end position="59"/>
    </location>
</feature>
<keyword evidence="2" id="KW-1003">Cell membrane</keyword>
<accession>A0ABP8Z3S7</accession>
<evidence type="ECO:0000256" key="2">
    <source>
        <dbReference type="ARBA" id="ARBA00022475"/>
    </source>
</evidence>
<gene>
    <name evidence="7" type="ORF">GCM10025783_17030</name>
</gene>
<comment type="caution">
    <text evidence="7">The sequence shown here is derived from an EMBL/GenBank/DDBJ whole genome shotgun (WGS) entry which is preliminary data.</text>
</comment>
<dbReference type="EMBL" id="BAABLP010000003">
    <property type="protein sequence ID" value="GAA4745760.1"/>
    <property type="molecule type" value="Genomic_DNA"/>
</dbReference>
<keyword evidence="3 6" id="KW-0812">Transmembrane</keyword>
<organism evidence="7 8">
    <name type="scientific">Amnibacterium soli</name>
    <dbReference type="NCBI Taxonomy" id="1282736"/>
    <lineage>
        <taxon>Bacteria</taxon>
        <taxon>Bacillati</taxon>
        <taxon>Actinomycetota</taxon>
        <taxon>Actinomycetes</taxon>
        <taxon>Micrococcales</taxon>
        <taxon>Microbacteriaceae</taxon>
        <taxon>Amnibacterium</taxon>
    </lineage>
</organism>
<feature type="transmembrane region" description="Helical" evidence="6">
    <location>
        <begin position="66"/>
        <end position="88"/>
    </location>
</feature>
<dbReference type="InterPro" id="IPR003339">
    <property type="entry name" value="ABC/ECF_trnsptr_transmembrane"/>
</dbReference>
<protein>
    <recommendedName>
        <fullName evidence="9">ABC transporter</fullName>
    </recommendedName>
</protein>
<keyword evidence="5 6" id="KW-0472">Membrane</keyword>
<dbReference type="PANTHER" id="PTHR34857:SF2">
    <property type="entry name" value="SLL0384 PROTEIN"/>
    <property type="match status" value="1"/>
</dbReference>
<reference evidence="8" key="1">
    <citation type="journal article" date="2019" name="Int. J. Syst. Evol. Microbiol.">
        <title>The Global Catalogue of Microorganisms (GCM) 10K type strain sequencing project: providing services to taxonomists for standard genome sequencing and annotation.</title>
        <authorList>
            <consortium name="The Broad Institute Genomics Platform"/>
            <consortium name="The Broad Institute Genome Sequencing Center for Infectious Disease"/>
            <person name="Wu L."/>
            <person name="Ma J."/>
        </authorList>
    </citation>
    <scope>NUCLEOTIDE SEQUENCE [LARGE SCALE GENOMIC DNA]</scope>
    <source>
        <strain evidence="8">JCM 19015</strain>
    </source>
</reference>
<dbReference type="Pfam" id="PF02361">
    <property type="entry name" value="CbiQ"/>
    <property type="match status" value="1"/>
</dbReference>
<dbReference type="CDD" id="cd16914">
    <property type="entry name" value="EcfT"/>
    <property type="match status" value="1"/>
</dbReference>
<evidence type="ECO:0000256" key="4">
    <source>
        <dbReference type="ARBA" id="ARBA00022989"/>
    </source>
</evidence>
<keyword evidence="4 6" id="KW-1133">Transmembrane helix</keyword>
<comment type="subcellular location">
    <subcellularLocation>
        <location evidence="1">Membrane</location>
        <topology evidence="1">Multi-pass membrane protein</topology>
    </subcellularLocation>
</comment>
<evidence type="ECO:0000256" key="3">
    <source>
        <dbReference type="ARBA" id="ARBA00022692"/>
    </source>
</evidence>
<sequence length="265" mass="26984">MTAVAERTADRRRTTPLERTNPVVRLLASLAFAVVLVLSVDVVSAGVALVLGGVLLLAAGAGGRRLALRMLPVVVAAPLAALTIALYGQESGRVLLAWGFVRVSDGSLALAAATLLRILAIGVCGIGLLGGIDATRLADGLAQLLRLPARFVLGALAAFRLFGLLGEDWRALGLARRARGIADDKRLRRLAGQAFGLLVLAVRRGGALATAMEARGFDGPGGRTWARPSRLGGADAVLVLATALVLAAAVGAALAAGTWNPVSGG</sequence>
<evidence type="ECO:0000256" key="6">
    <source>
        <dbReference type="SAM" id="Phobius"/>
    </source>
</evidence>
<evidence type="ECO:0000256" key="5">
    <source>
        <dbReference type="ARBA" id="ARBA00023136"/>
    </source>
</evidence>
<feature type="transmembrane region" description="Helical" evidence="6">
    <location>
        <begin position="108"/>
        <end position="132"/>
    </location>
</feature>